<dbReference type="Gene3D" id="1.10.600.10">
    <property type="entry name" value="Farnesyl Diphosphate Synthase"/>
    <property type="match status" value="1"/>
</dbReference>
<dbReference type="EMBL" id="QCXM01000010">
    <property type="protein sequence ID" value="PUT46489.1"/>
    <property type="molecule type" value="Genomic_DNA"/>
</dbReference>
<sequence>MEIKNYITECQERANLAIQSYLPCIQSYPPALHEAMAYSVLNGGKRIRAAFVYSIGELFHGEEALLDGLAAVIEIIHAFSLIHDDLPALDNDDLRRGKPTCHKVYGEAVAILAGDALHTLAFNILANLAFNYKQLKPENGLKMIDILTQAIGSSGMVGGEVLDLQAVDTHVTVDDLETIYRMKTGCLISAAVVFGALASTDDSDLLHLLQQFGLLIGIAFQIHDDIIGIESSTAILGKCQGNDLKRNKPIYPVLTGINKAKKAEKAFYCKALSCLDHMPVQTDKVRGIADFILQRNY</sequence>
<protein>
    <submittedName>
        <fullName evidence="9">Geranyl transferase</fullName>
    </submittedName>
</protein>
<comment type="cofactor">
    <cofactor evidence="1">
        <name>Mg(2+)</name>
        <dbReference type="ChEBI" id="CHEBI:18420"/>
    </cofactor>
</comment>
<evidence type="ECO:0000313" key="12">
    <source>
        <dbReference type="Proteomes" id="UP000270757"/>
    </source>
</evidence>
<keyword evidence="6" id="KW-0414">Isoprene biosynthesis</keyword>
<dbReference type="GeneID" id="48948269"/>
<evidence type="ECO:0000256" key="3">
    <source>
        <dbReference type="ARBA" id="ARBA00022679"/>
    </source>
</evidence>
<keyword evidence="11" id="KW-1185">Reference proteome</keyword>
<dbReference type="InterPro" id="IPR008949">
    <property type="entry name" value="Isoprenoid_synthase_dom_sf"/>
</dbReference>
<dbReference type="PROSITE" id="PS00444">
    <property type="entry name" value="POLYPRENYL_SYNTHASE_2"/>
    <property type="match status" value="1"/>
</dbReference>
<dbReference type="PANTHER" id="PTHR43281:SF1">
    <property type="entry name" value="FARNESYL DIPHOSPHATE SYNTHASE"/>
    <property type="match status" value="1"/>
</dbReference>
<evidence type="ECO:0000313" key="11">
    <source>
        <dbReference type="Proteomes" id="UP000251035"/>
    </source>
</evidence>
<organism evidence="9 12">
    <name type="scientific">Legionella taurinensis</name>
    <dbReference type="NCBI Taxonomy" id="70611"/>
    <lineage>
        <taxon>Bacteria</taxon>
        <taxon>Pseudomonadati</taxon>
        <taxon>Pseudomonadota</taxon>
        <taxon>Gammaproteobacteria</taxon>
        <taxon>Legionellales</taxon>
        <taxon>Legionellaceae</taxon>
        <taxon>Legionella</taxon>
    </lineage>
</organism>
<dbReference type="NCBIfam" id="NF045485">
    <property type="entry name" value="FPPsyn"/>
    <property type="match status" value="1"/>
</dbReference>
<evidence type="ECO:0000256" key="6">
    <source>
        <dbReference type="ARBA" id="ARBA00023229"/>
    </source>
</evidence>
<dbReference type="FunFam" id="1.10.600.10:FF:000001">
    <property type="entry name" value="Geranylgeranyl diphosphate synthase"/>
    <property type="match status" value="1"/>
</dbReference>
<dbReference type="CDD" id="cd00685">
    <property type="entry name" value="Trans_IPPS_HT"/>
    <property type="match status" value="1"/>
</dbReference>
<evidence type="ECO:0000256" key="4">
    <source>
        <dbReference type="ARBA" id="ARBA00022723"/>
    </source>
</evidence>
<reference evidence="10 13" key="2">
    <citation type="submission" date="2018-04" db="EMBL/GenBank/DDBJ databases">
        <title>Whole genome sequence comparison of clinical and drinking water Legionella pneumophila isolates.</title>
        <authorList>
            <person name="Garner E."/>
        </authorList>
    </citation>
    <scope>NUCLEOTIDE SEQUENCE [LARGE SCALE GENOMIC DNA]</scope>
    <source>
        <strain evidence="10 13">WH02</strain>
    </source>
</reference>
<dbReference type="Proteomes" id="UP000270757">
    <property type="component" value="Unassembled WGS sequence"/>
</dbReference>
<comment type="caution">
    <text evidence="9">The sequence shown here is derived from an EMBL/GenBank/DDBJ whole genome shotgun (WGS) entry which is preliminary data.</text>
</comment>
<keyword evidence="4" id="KW-0479">Metal-binding</keyword>
<dbReference type="SUPFAM" id="SSF48576">
    <property type="entry name" value="Terpenoid synthases"/>
    <property type="match status" value="1"/>
</dbReference>
<dbReference type="EMBL" id="QZWB01000012">
    <property type="protein sequence ID" value="RJT45235.1"/>
    <property type="molecule type" value="Genomic_DNA"/>
</dbReference>
<evidence type="ECO:0000256" key="2">
    <source>
        <dbReference type="ARBA" id="ARBA00006706"/>
    </source>
</evidence>
<dbReference type="SFLD" id="SFLDS00005">
    <property type="entry name" value="Isoprenoid_Synthase_Type_I"/>
    <property type="match status" value="1"/>
</dbReference>
<keyword evidence="5" id="KW-0460">Magnesium</keyword>
<dbReference type="GO" id="GO:0016114">
    <property type="term" value="P:terpenoid biosynthetic process"/>
    <property type="evidence" value="ECO:0007669"/>
    <property type="project" value="UniProtKB-ARBA"/>
</dbReference>
<evidence type="ECO:0000313" key="10">
    <source>
        <dbReference type="EMBL" id="TID40729.1"/>
    </source>
</evidence>
<evidence type="ECO:0000256" key="5">
    <source>
        <dbReference type="ARBA" id="ARBA00022842"/>
    </source>
</evidence>
<name>A0A3A5L2B3_9GAMM</name>
<dbReference type="EMBL" id="QFGG01000011">
    <property type="protein sequence ID" value="TID40729.1"/>
    <property type="molecule type" value="Genomic_DNA"/>
</dbReference>
<evidence type="ECO:0000313" key="8">
    <source>
        <dbReference type="EMBL" id="PUT46489.1"/>
    </source>
</evidence>
<reference evidence="8 11" key="1">
    <citation type="submission" date="2018-04" db="EMBL/GenBank/DDBJ databases">
        <title>Whole genome sequence comparison of clinical and drinking water Legionella pneumophila isolates associated with the Flint Water Crisis.</title>
        <authorList>
            <person name="Garner E."/>
            <person name="Brown C."/>
            <person name="Schwake O."/>
            <person name="Coil D."/>
            <person name="Jospin G."/>
            <person name="Eisen J."/>
            <person name="Edwards M."/>
            <person name="Pruden A."/>
        </authorList>
    </citation>
    <scope>NUCLEOTIDE SEQUENCE [LARGE SCALE GENOMIC DNA]</scope>
    <source>
        <strain evidence="8 11">Genessee03</strain>
    </source>
</reference>
<dbReference type="Proteomes" id="UP000251035">
    <property type="component" value="Unassembled WGS sequence"/>
</dbReference>
<dbReference type="AlphaFoldDB" id="A0A3A5L2B3"/>
<dbReference type="InterPro" id="IPR053378">
    <property type="entry name" value="Prenyl_diphosphate_synthase"/>
</dbReference>
<dbReference type="InterPro" id="IPR033749">
    <property type="entry name" value="Polyprenyl_synt_CS"/>
</dbReference>
<comment type="similarity">
    <text evidence="2 7">Belongs to the FPP/GGPP synthase family.</text>
</comment>
<gene>
    <name evidence="9" type="ORF">D6J04_11015</name>
    <name evidence="8" type="ORF">DB745_10290</name>
    <name evidence="10" type="ORF">DIZ81_11400</name>
</gene>
<evidence type="ECO:0000313" key="13">
    <source>
        <dbReference type="Proteomes" id="UP000306421"/>
    </source>
</evidence>
<proteinExistence type="inferred from homology"/>
<dbReference type="InterPro" id="IPR000092">
    <property type="entry name" value="Polyprenyl_synt"/>
</dbReference>
<dbReference type="GO" id="GO:0004659">
    <property type="term" value="F:prenyltransferase activity"/>
    <property type="evidence" value="ECO:0007669"/>
    <property type="project" value="InterPro"/>
</dbReference>
<reference evidence="9 12" key="3">
    <citation type="submission" date="2018-09" db="EMBL/GenBank/DDBJ databases">
        <title>Draft genome sequences of Legionella taurinensis isolated from water samples.</title>
        <authorList>
            <person name="Chakeri A."/>
            <person name="Allerberger F."/>
            <person name="Kundi M."/>
            <person name="Ruppitsch W."/>
            <person name="Schmid D."/>
        </authorList>
    </citation>
    <scope>NUCLEOTIDE SEQUENCE [LARGE SCALE GENOMIC DNA]</scope>
    <source>
        <strain evidence="9 12">4570-18-6</strain>
    </source>
</reference>
<dbReference type="GO" id="GO:0008654">
    <property type="term" value="P:phospholipid biosynthetic process"/>
    <property type="evidence" value="ECO:0007669"/>
    <property type="project" value="UniProtKB-ARBA"/>
</dbReference>
<dbReference type="GO" id="GO:0005737">
    <property type="term" value="C:cytoplasm"/>
    <property type="evidence" value="ECO:0007669"/>
    <property type="project" value="UniProtKB-ARBA"/>
</dbReference>
<dbReference type="RefSeq" id="WP_108294205.1">
    <property type="nucleotide sequence ID" value="NZ_CAAAIR010000012.1"/>
</dbReference>
<dbReference type="OrthoDB" id="9805316at2"/>
<dbReference type="Pfam" id="PF00348">
    <property type="entry name" value="polyprenyl_synt"/>
    <property type="match status" value="1"/>
</dbReference>
<dbReference type="SFLD" id="SFLDG01017">
    <property type="entry name" value="Polyprenyl_Transferase_Like"/>
    <property type="match status" value="1"/>
</dbReference>
<evidence type="ECO:0000313" key="9">
    <source>
        <dbReference type="EMBL" id="RJT45235.1"/>
    </source>
</evidence>
<evidence type="ECO:0000256" key="1">
    <source>
        <dbReference type="ARBA" id="ARBA00001946"/>
    </source>
</evidence>
<dbReference type="PROSITE" id="PS00723">
    <property type="entry name" value="POLYPRENYL_SYNTHASE_1"/>
    <property type="match status" value="1"/>
</dbReference>
<dbReference type="PANTHER" id="PTHR43281">
    <property type="entry name" value="FARNESYL DIPHOSPHATE SYNTHASE"/>
    <property type="match status" value="1"/>
</dbReference>
<dbReference type="Proteomes" id="UP000306421">
    <property type="component" value="Unassembled WGS sequence"/>
</dbReference>
<accession>A0A3A5L2B3</accession>
<evidence type="ECO:0000256" key="7">
    <source>
        <dbReference type="RuleBase" id="RU004466"/>
    </source>
</evidence>
<dbReference type="GO" id="GO:0046872">
    <property type="term" value="F:metal ion binding"/>
    <property type="evidence" value="ECO:0007669"/>
    <property type="project" value="UniProtKB-KW"/>
</dbReference>
<keyword evidence="3 7" id="KW-0808">Transferase</keyword>